<evidence type="ECO:0000256" key="2">
    <source>
        <dbReference type="SAM" id="Phobius"/>
    </source>
</evidence>
<keyword evidence="4" id="KW-1185">Reference proteome</keyword>
<keyword evidence="2" id="KW-0472">Membrane</keyword>
<evidence type="ECO:0000256" key="1">
    <source>
        <dbReference type="SAM" id="MobiDB-lite"/>
    </source>
</evidence>
<evidence type="ECO:0000313" key="4">
    <source>
        <dbReference type="Proteomes" id="UP001165092"/>
    </source>
</evidence>
<reference evidence="3" key="1">
    <citation type="submission" date="2023-02" db="EMBL/GenBank/DDBJ databases">
        <title>Nocardiopsis ansamitocini NBRC 112285.</title>
        <authorList>
            <person name="Ichikawa N."/>
            <person name="Sato H."/>
            <person name="Tonouchi N."/>
        </authorList>
    </citation>
    <scope>NUCLEOTIDE SEQUENCE</scope>
    <source>
        <strain evidence="3">NBRC 112285</strain>
    </source>
</reference>
<proteinExistence type="predicted"/>
<dbReference type="EMBL" id="BSQG01000006">
    <property type="protein sequence ID" value="GLU49369.1"/>
    <property type="molecule type" value="Genomic_DNA"/>
</dbReference>
<feature type="transmembrane region" description="Helical" evidence="2">
    <location>
        <begin position="170"/>
        <end position="191"/>
    </location>
</feature>
<dbReference type="NCBIfam" id="NF038065">
    <property type="entry name" value="Pr6Pr"/>
    <property type="match status" value="1"/>
</dbReference>
<accession>A0A9W6UJZ0</accession>
<keyword evidence="2" id="KW-0812">Transmembrane</keyword>
<feature type="transmembrane region" description="Helical" evidence="2">
    <location>
        <begin position="35"/>
        <end position="57"/>
    </location>
</feature>
<dbReference type="AlphaFoldDB" id="A0A9W6UJZ0"/>
<organism evidence="3 4">
    <name type="scientific">Nocardiopsis ansamitocini</name>
    <dbReference type="NCBI Taxonomy" id="1670832"/>
    <lineage>
        <taxon>Bacteria</taxon>
        <taxon>Bacillati</taxon>
        <taxon>Actinomycetota</taxon>
        <taxon>Actinomycetes</taxon>
        <taxon>Streptosporangiales</taxon>
        <taxon>Nocardiopsidaceae</taxon>
        <taxon>Nocardiopsis</taxon>
    </lineage>
</organism>
<dbReference type="RefSeq" id="WP_285760846.1">
    <property type="nucleotide sequence ID" value="NZ_BSQG01000006.1"/>
</dbReference>
<keyword evidence="2" id="KW-1133">Transmembrane helix</keyword>
<sequence length="221" mass="23388">MRVFAGGFRIAIVTAVVFGVGTEMWQRGLWPPLVFFTNQSNILLGMCMAASAWAVLAGRAGPPPFVRAGVTFFVLITGLVYNFILTDGPDLAAFSLADSSDLLHLVTPVMAAVDFLLLDERGGLRVRDAVLWLAYPLAYVVFTTVRGIVLPESDYPYFFVDVSLAGYSGVAGNAVLLALAFLVLGLCLVGADRLLGRMGAGTGPDSPTGRVPALSSDPSNQ</sequence>
<dbReference type="Proteomes" id="UP001165092">
    <property type="component" value="Unassembled WGS sequence"/>
</dbReference>
<gene>
    <name evidence="3" type="ORF">Nans01_37200</name>
</gene>
<evidence type="ECO:0000313" key="3">
    <source>
        <dbReference type="EMBL" id="GLU49369.1"/>
    </source>
</evidence>
<dbReference type="InterPro" id="IPR049713">
    <property type="entry name" value="Pr6Pr-like"/>
</dbReference>
<feature type="transmembrane region" description="Helical" evidence="2">
    <location>
        <begin position="102"/>
        <end position="118"/>
    </location>
</feature>
<feature type="transmembrane region" description="Helical" evidence="2">
    <location>
        <begin position="64"/>
        <end position="82"/>
    </location>
</feature>
<name>A0A9W6UJZ0_9ACTN</name>
<protein>
    <recommendedName>
        <fullName evidence="5">Integral membrane protein</fullName>
    </recommendedName>
</protein>
<feature type="region of interest" description="Disordered" evidence="1">
    <location>
        <begin position="201"/>
        <end position="221"/>
    </location>
</feature>
<comment type="caution">
    <text evidence="3">The sequence shown here is derived from an EMBL/GenBank/DDBJ whole genome shotgun (WGS) entry which is preliminary data.</text>
</comment>
<evidence type="ECO:0008006" key="5">
    <source>
        <dbReference type="Google" id="ProtNLM"/>
    </source>
</evidence>
<feature type="transmembrane region" description="Helical" evidence="2">
    <location>
        <begin position="130"/>
        <end position="150"/>
    </location>
</feature>